<evidence type="ECO:0000259" key="12">
    <source>
        <dbReference type="Pfam" id="PF23353"/>
    </source>
</evidence>
<reference evidence="17" key="1">
    <citation type="submission" date="2016-11" db="UniProtKB">
        <authorList>
            <consortium name="WormBaseParasite"/>
        </authorList>
    </citation>
    <scope>IDENTIFICATION</scope>
</reference>
<proteinExistence type="predicted"/>
<keyword evidence="16" id="KW-1185">Reference proteome</keyword>
<evidence type="ECO:0000256" key="3">
    <source>
        <dbReference type="ARBA" id="ARBA00022490"/>
    </source>
</evidence>
<dbReference type="InterPro" id="IPR055379">
    <property type="entry name" value="BBS2_pf_dom"/>
</dbReference>
<name>A0A1I7S327_BURXY</name>
<dbReference type="Pfam" id="PF14782">
    <property type="entry name" value="BBS2_GAE"/>
    <property type="match status" value="1"/>
</dbReference>
<evidence type="ECO:0000256" key="2">
    <source>
        <dbReference type="ARBA" id="ARBA00004245"/>
    </source>
</evidence>
<dbReference type="InterPro" id="IPR029333">
    <property type="entry name" value="BBS2_GAE_dom"/>
</dbReference>
<evidence type="ECO:0000256" key="7">
    <source>
        <dbReference type="PIRNR" id="PIRNR013684"/>
    </source>
</evidence>
<evidence type="ECO:0000256" key="4">
    <source>
        <dbReference type="ARBA" id="ARBA00023069"/>
    </source>
</evidence>
<feature type="domain" description="Ciliary BBSome complex subunit 2 middle region" evidence="10">
    <location>
        <begin position="153"/>
        <end position="261"/>
    </location>
</feature>
<dbReference type="GO" id="GO:0031514">
    <property type="term" value="C:motile cilium"/>
    <property type="evidence" value="ECO:0007669"/>
    <property type="project" value="TreeGrafter"/>
</dbReference>
<sequence>MKGSLKEIVNYSFGHRLAKNATSIGYVDQSEVEKIVVGTASNKVILQNSEAIFHVNEPITWIDVLPPKQRITSELNCDLVVVGTDKSLIVFDVYNNKTIFHRDMPEGISCVKIGRVEEQQDNLIICGCGSTIWGIDEQGEDVFWTALGDDVNSLDLCDIDHDGINELIVGTNGTEIKVLKQQSLMKDLVEGDPCMLIRTLCDGKFAFGLNNGVIGVYRKWERLWRIKTKHLINNLLIFPIVPGDEKIYLGCVWQNGKVDVRDADNGENYLKTHLEGDVAGSVVLRRNGRMDQLLVTYFNGKVRGVELNPDFDEVSDEIAVLHEFGQRKHNLMEELKNYEATETRDRSQPGIPLNTQMDCTLELTEERGLLLHIHVSNDIPIKAVLMFAEGIFPSECFAIHPNVETSDMFTIITPLKNTATDILMRVIIGAQGSTQLRVLEFDRSLPKFSTYVYLEGGVTAPEGFVDLEFTVRLDLLNRWLATNFLINDEVVNTMNNENSWSVSFKCCYTKEVLQIEIIGGRVIIKHNLIEIAGEVVQSMVQSMEIRQLTSRAHFPKYQEQLMELISSMEDRYTMNDKLTAEWTERLNFIRETVVRAEDALITDQTTKARKLYVRVAMLNRECVAQRQILMNSVEALVSSLKKLNLLIKQNSQLKIGEDANELVRECRKLLAAENFSVLGKRLQISGT</sequence>
<dbReference type="SMR" id="A0A1I7S327"/>
<dbReference type="GO" id="GO:0036064">
    <property type="term" value="C:ciliary basal body"/>
    <property type="evidence" value="ECO:0007669"/>
    <property type="project" value="TreeGrafter"/>
</dbReference>
<accession>A0A1I7S327</accession>
<dbReference type="GO" id="GO:0034464">
    <property type="term" value="C:BBSome"/>
    <property type="evidence" value="ECO:0007669"/>
    <property type="project" value="UniProtKB-UniRule"/>
</dbReference>
<feature type="domain" description="BBS2 hairpin" evidence="12">
    <location>
        <begin position="555"/>
        <end position="651"/>
    </location>
</feature>
<dbReference type="InterPro" id="IPR036322">
    <property type="entry name" value="WD40_repeat_dom_sf"/>
</dbReference>
<evidence type="ECO:0000259" key="10">
    <source>
        <dbReference type="Pfam" id="PF14783"/>
    </source>
</evidence>
<feature type="domain" description="Ciliary BBSome complex subunit 2 N-terminal" evidence="8">
    <location>
        <begin position="70"/>
        <end position="114"/>
    </location>
</feature>
<protein>
    <recommendedName>
        <fullName evidence="7">Bardet-Biedl syndrome 2 protein homolog</fullName>
    </recommendedName>
</protein>
<dbReference type="OrthoDB" id="2120021at2759"/>
<dbReference type="GO" id="GO:0016020">
    <property type="term" value="C:membrane"/>
    <property type="evidence" value="ECO:0007669"/>
    <property type="project" value="TreeGrafter"/>
</dbReference>
<keyword evidence="3 7" id="KW-0963">Cytoplasm</keyword>
<dbReference type="eggNOG" id="ENOG502QPWU">
    <property type="taxonomic scope" value="Eukaryota"/>
</dbReference>
<keyword evidence="4 7" id="KW-0969">Cilium</keyword>
<dbReference type="EMBL" id="CAJFDI010000004">
    <property type="protein sequence ID" value="CAD5226673.1"/>
    <property type="molecule type" value="Genomic_DNA"/>
</dbReference>
<dbReference type="AlphaFoldDB" id="A0A1I7S327"/>
<evidence type="ECO:0000256" key="6">
    <source>
        <dbReference type="ARBA" id="ARBA00023273"/>
    </source>
</evidence>
<evidence type="ECO:0000256" key="5">
    <source>
        <dbReference type="ARBA" id="ARBA00023212"/>
    </source>
</evidence>
<dbReference type="WBParaSite" id="BXY_0740700.1">
    <property type="protein sequence ID" value="BXY_0740700.1"/>
    <property type="gene ID" value="BXY_0740700"/>
</dbReference>
<feature type="domain" description="BBS2 GAE" evidence="9">
    <location>
        <begin position="365"/>
        <end position="448"/>
    </location>
</feature>
<keyword evidence="6 7" id="KW-0966">Cell projection</keyword>
<dbReference type="InterPro" id="IPR055380">
    <property type="entry name" value="BBS2_hp_dom"/>
</dbReference>
<dbReference type="PANTHER" id="PTHR32465">
    <property type="entry name" value="BARDET-BIEDL SYNDROME 2 PROTEIN"/>
    <property type="match status" value="1"/>
</dbReference>
<evidence type="ECO:0000313" key="14">
    <source>
        <dbReference type="EMBL" id="CAG9116074.1"/>
    </source>
</evidence>
<dbReference type="Proteomes" id="UP000659654">
    <property type="component" value="Unassembled WGS sequence"/>
</dbReference>
<dbReference type="Pfam" id="PF14781">
    <property type="entry name" value="BBS2_N"/>
    <property type="match status" value="1"/>
</dbReference>
<organism evidence="15 17">
    <name type="scientific">Bursaphelenchus xylophilus</name>
    <name type="common">Pinewood nematode worm</name>
    <name type="synonym">Aphelenchoides xylophilus</name>
    <dbReference type="NCBI Taxonomy" id="6326"/>
    <lineage>
        <taxon>Eukaryota</taxon>
        <taxon>Metazoa</taxon>
        <taxon>Ecdysozoa</taxon>
        <taxon>Nematoda</taxon>
        <taxon>Chromadorea</taxon>
        <taxon>Rhabditida</taxon>
        <taxon>Tylenchina</taxon>
        <taxon>Tylenchomorpha</taxon>
        <taxon>Aphelenchoidea</taxon>
        <taxon>Aphelenchoididae</taxon>
        <taxon>Bursaphelenchus</taxon>
    </lineage>
</organism>
<dbReference type="InterPro" id="IPR029429">
    <property type="entry name" value="BBS2_Mid"/>
</dbReference>
<evidence type="ECO:0000259" key="9">
    <source>
        <dbReference type="Pfam" id="PF14782"/>
    </source>
</evidence>
<dbReference type="Pfam" id="PF14783">
    <property type="entry name" value="BBS2_Mid"/>
    <property type="match status" value="1"/>
</dbReference>
<evidence type="ECO:0000259" key="8">
    <source>
        <dbReference type="Pfam" id="PF14781"/>
    </source>
</evidence>
<dbReference type="PIRSF" id="PIRSF013684">
    <property type="entry name" value="BBS2"/>
    <property type="match status" value="1"/>
</dbReference>
<dbReference type="SUPFAM" id="SSF50978">
    <property type="entry name" value="WD40 repeat-like"/>
    <property type="match status" value="1"/>
</dbReference>
<dbReference type="GO" id="GO:1905515">
    <property type="term" value="P:non-motile cilium assembly"/>
    <property type="evidence" value="ECO:0007669"/>
    <property type="project" value="InterPro"/>
</dbReference>
<evidence type="ECO:0000313" key="17">
    <source>
        <dbReference type="WBParaSite" id="BXY_0740700.1"/>
    </source>
</evidence>
<dbReference type="Pfam" id="PF23350">
    <property type="entry name" value="BBS2_pf"/>
    <property type="match status" value="1"/>
</dbReference>
<feature type="domain" description="BBS2 platform" evidence="11">
    <location>
        <begin position="460"/>
        <end position="541"/>
    </location>
</feature>
<evidence type="ECO:0000313" key="13">
    <source>
        <dbReference type="EMBL" id="CAD5226673.1"/>
    </source>
</evidence>
<dbReference type="GO" id="GO:0043005">
    <property type="term" value="C:neuron projection"/>
    <property type="evidence" value="ECO:0007669"/>
    <property type="project" value="TreeGrafter"/>
</dbReference>
<comment type="subcellular location">
    <subcellularLocation>
        <location evidence="1">Cell projection</location>
        <location evidence="1">Cilium</location>
    </subcellularLocation>
    <subcellularLocation>
        <location evidence="2">Cytoplasm</location>
        <location evidence="2">Cytoskeleton</location>
    </subcellularLocation>
</comment>
<evidence type="ECO:0000313" key="16">
    <source>
        <dbReference type="Proteomes" id="UP000659654"/>
    </source>
</evidence>
<dbReference type="Proteomes" id="UP000095284">
    <property type="component" value="Unplaced"/>
</dbReference>
<evidence type="ECO:0000256" key="1">
    <source>
        <dbReference type="ARBA" id="ARBA00004138"/>
    </source>
</evidence>
<dbReference type="Proteomes" id="UP000582659">
    <property type="component" value="Unassembled WGS sequence"/>
</dbReference>
<evidence type="ECO:0000313" key="15">
    <source>
        <dbReference type="Proteomes" id="UP000095284"/>
    </source>
</evidence>
<reference evidence="14" key="2">
    <citation type="submission" date="2020-08" db="EMBL/GenBank/DDBJ databases">
        <authorList>
            <person name="Kikuchi T."/>
        </authorList>
    </citation>
    <scope>NUCLEOTIDE SEQUENCE</scope>
    <source>
        <strain evidence="13">Ka4C1</strain>
    </source>
</reference>
<gene>
    <name evidence="13" type="ORF">BXYJ_LOCUS9218</name>
</gene>
<dbReference type="InterPro" id="IPR029430">
    <property type="entry name" value="BBS2_N"/>
</dbReference>
<dbReference type="Pfam" id="PF23353">
    <property type="entry name" value="BBS2_hp"/>
    <property type="match status" value="1"/>
</dbReference>
<keyword evidence="5 7" id="KW-0206">Cytoskeleton</keyword>
<evidence type="ECO:0000259" key="11">
    <source>
        <dbReference type="Pfam" id="PF23350"/>
    </source>
</evidence>
<dbReference type="EMBL" id="CAJFCV020000004">
    <property type="protein sequence ID" value="CAG9116074.1"/>
    <property type="molecule type" value="Genomic_DNA"/>
</dbReference>
<dbReference type="InterPro" id="IPR016616">
    <property type="entry name" value="Bardet-Biedl_syndrome_2_prot"/>
</dbReference>
<dbReference type="PANTHER" id="PTHR32465:SF0">
    <property type="entry name" value="BARDET-BIEDL SYNDROME 2 PROTEIN"/>
    <property type="match status" value="1"/>
</dbReference>